<organism evidence="5">
    <name type="scientific">marine metagenome</name>
    <dbReference type="NCBI Taxonomy" id="408172"/>
    <lineage>
        <taxon>unclassified sequences</taxon>
        <taxon>metagenomes</taxon>
        <taxon>ecological metagenomes</taxon>
    </lineage>
</organism>
<proteinExistence type="inferred from homology"/>
<dbReference type="GO" id="GO:0019698">
    <property type="term" value="P:D-galacturonate catabolic process"/>
    <property type="evidence" value="ECO:0007669"/>
    <property type="project" value="TreeGrafter"/>
</dbReference>
<dbReference type="PANTHER" id="PTHR30536">
    <property type="entry name" value="ALTRONATE/GALACTARATE DEHYDRATASE"/>
    <property type="match status" value="1"/>
</dbReference>
<dbReference type="GO" id="GO:0016829">
    <property type="term" value="F:lyase activity"/>
    <property type="evidence" value="ECO:0007669"/>
    <property type="project" value="UniProtKB-KW"/>
</dbReference>
<dbReference type="InterPro" id="IPR048332">
    <property type="entry name" value="GD_AH_C"/>
</dbReference>
<evidence type="ECO:0000259" key="4">
    <source>
        <dbReference type="Pfam" id="PF20629"/>
    </source>
</evidence>
<feature type="domain" description="D-galactarate/Altronate dehydratase second" evidence="3">
    <location>
        <begin position="14"/>
        <end position="140"/>
    </location>
</feature>
<feature type="non-terminal residue" evidence="5">
    <location>
        <position position="270"/>
    </location>
</feature>
<dbReference type="EMBL" id="UINC01093715">
    <property type="protein sequence ID" value="SVC48365.1"/>
    <property type="molecule type" value="Genomic_DNA"/>
</dbReference>
<dbReference type="Pfam" id="PF04295">
    <property type="entry name" value="GD_AH_second"/>
    <property type="match status" value="1"/>
</dbReference>
<name>A0A382MJS1_9ZZZZ</name>
<sequence>MTFISSPELNNFRGYIQNDGKVGVRNDLLILNITGLTEAIAYRIGSGLNGAKVISFPYGLGLFGKDADISLMVLRGLALNPNSGAVLVLSADRNRLEEIIQTLEIAGKPYKGIALDETGHDSLKMINMGLKAGAKLIRQLSKHSRNLVELSSLCLGVECGHSDPTSGIVSNPLIGKITDRIVNAGGTVIMGETLEWLGVEDKLSARAVSKKIGQDIKNAVFRRENLAIKSGIDLLGKNPHRRNIEEGLTTIEEKASGSASKSGSVVISGV</sequence>
<accession>A0A382MJS1</accession>
<reference evidence="5" key="1">
    <citation type="submission" date="2018-05" db="EMBL/GenBank/DDBJ databases">
        <authorList>
            <person name="Lanie J.A."/>
            <person name="Ng W.-L."/>
            <person name="Kazmierczak K.M."/>
            <person name="Andrzejewski T.M."/>
            <person name="Davidsen T.M."/>
            <person name="Wayne K.J."/>
            <person name="Tettelin H."/>
            <person name="Glass J.I."/>
            <person name="Rusch D."/>
            <person name="Podicherti R."/>
            <person name="Tsui H.-C.T."/>
            <person name="Winkler M.E."/>
        </authorList>
    </citation>
    <scope>NUCLEOTIDE SEQUENCE</scope>
</reference>
<comment type="similarity">
    <text evidence="1">Belongs to the UxaA family.</text>
</comment>
<protein>
    <submittedName>
        <fullName evidence="5">Uncharacterized protein</fullName>
    </submittedName>
</protein>
<dbReference type="InterPro" id="IPR052172">
    <property type="entry name" value="UxaA_altronate/galactarate_dh"/>
</dbReference>
<evidence type="ECO:0000259" key="3">
    <source>
        <dbReference type="Pfam" id="PF04295"/>
    </source>
</evidence>
<dbReference type="AlphaFoldDB" id="A0A382MJS1"/>
<feature type="domain" description="D-galactarate/Altronate dehydratase C-terminal" evidence="4">
    <location>
        <begin position="150"/>
        <end position="270"/>
    </location>
</feature>
<dbReference type="PANTHER" id="PTHR30536:SF5">
    <property type="entry name" value="ALTRONATE DEHYDRATASE"/>
    <property type="match status" value="1"/>
</dbReference>
<keyword evidence="2" id="KW-0456">Lyase</keyword>
<evidence type="ECO:0000313" key="5">
    <source>
        <dbReference type="EMBL" id="SVC48365.1"/>
    </source>
</evidence>
<dbReference type="Pfam" id="PF20629">
    <property type="entry name" value="GD_AH_C"/>
    <property type="match status" value="1"/>
</dbReference>
<gene>
    <name evidence="5" type="ORF">METZ01_LOCUS301219</name>
</gene>
<evidence type="ECO:0000256" key="1">
    <source>
        <dbReference type="ARBA" id="ARBA00010986"/>
    </source>
</evidence>
<evidence type="ECO:0000256" key="2">
    <source>
        <dbReference type="ARBA" id="ARBA00023239"/>
    </source>
</evidence>
<dbReference type="InterPro" id="IPR007392">
    <property type="entry name" value="GD_AH_second"/>
</dbReference>